<feature type="compositionally biased region" description="Acidic residues" evidence="6">
    <location>
        <begin position="96"/>
        <end position="107"/>
    </location>
</feature>
<dbReference type="SMART" id="SM01032">
    <property type="entry name" value="BHD_3"/>
    <property type="match status" value="1"/>
</dbReference>
<dbReference type="Pfam" id="PF10405">
    <property type="entry name" value="BHD_3"/>
    <property type="match status" value="1"/>
</dbReference>
<comment type="similarity">
    <text evidence="2">Belongs to the XPC family.</text>
</comment>
<feature type="compositionally biased region" description="Polar residues" evidence="6">
    <location>
        <begin position="1286"/>
        <end position="1299"/>
    </location>
</feature>
<dbReference type="PROSITE" id="PS50011">
    <property type="entry name" value="PROTEIN_KINASE_DOM"/>
    <property type="match status" value="1"/>
</dbReference>
<dbReference type="EMBL" id="MCFA01000221">
    <property type="protein sequence ID" value="ORX98106.1"/>
    <property type="molecule type" value="Genomic_DNA"/>
</dbReference>
<dbReference type="FunFam" id="3.30.70.2460:FF:000001">
    <property type="entry name" value="DNA repair protein Rad4 family"/>
    <property type="match status" value="1"/>
</dbReference>
<dbReference type="OrthoDB" id="300780at2759"/>
<feature type="compositionally biased region" description="Low complexity" evidence="6">
    <location>
        <begin position="455"/>
        <end position="466"/>
    </location>
</feature>
<dbReference type="GO" id="GO:0003697">
    <property type="term" value="F:single-stranded DNA binding"/>
    <property type="evidence" value="ECO:0007669"/>
    <property type="project" value="TreeGrafter"/>
</dbReference>
<keyword evidence="4" id="KW-0234">DNA repair</keyword>
<dbReference type="PANTHER" id="PTHR12135:SF2">
    <property type="entry name" value="DNA REPAIR PROTEIN RAD34"/>
    <property type="match status" value="1"/>
</dbReference>
<proteinExistence type="inferred from homology"/>
<dbReference type="GO" id="GO:0003684">
    <property type="term" value="F:damaged DNA binding"/>
    <property type="evidence" value="ECO:0007669"/>
    <property type="project" value="InterPro"/>
</dbReference>
<feature type="compositionally biased region" description="Basic residues" evidence="6">
    <location>
        <begin position="20"/>
        <end position="30"/>
    </location>
</feature>
<name>A0A1Y1YK36_9PLEO</name>
<evidence type="ECO:0000256" key="4">
    <source>
        <dbReference type="ARBA" id="ARBA00023204"/>
    </source>
</evidence>
<dbReference type="Pfam" id="PF10403">
    <property type="entry name" value="BHD_1"/>
    <property type="match status" value="1"/>
</dbReference>
<organism evidence="8 9">
    <name type="scientific">Clohesyomyces aquaticus</name>
    <dbReference type="NCBI Taxonomy" id="1231657"/>
    <lineage>
        <taxon>Eukaryota</taxon>
        <taxon>Fungi</taxon>
        <taxon>Dikarya</taxon>
        <taxon>Ascomycota</taxon>
        <taxon>Pezizomycotina</taxon>
        <taxon>Dothideomycetes</taxon>
        <taxon>Pleosporomycetidae</taxon>
        <taxon>Pleosporales</taxon>
        <taxon>Lindgomycetaceae</taxon>
        <taxon>Clohesyomyces</taxon>
    </lineage>
</organism>
<dbReference type="GO" id="GO:0005737">
    <property type="term" value="C:cytoplasm"/>
    <property type="evidence" value="ECO:0007669"/>
    <property type="project" value="TreeGrafter"/>
</dbReference>
<dbReference type="InterPro" id="IPR042488">
    <property type="entry name" value="Rad4_BHD3_sf"/>
</dbReference>
<dbReference type="GO" id="GO:0004672">
    <property type="term" value="F:protein kinase activity"/>
    <property type="evidence" value="ECO:0007669"/>
    <property type="project" value="InterPro"/>
</dbReference>
<gene>
    <name evidence="8" type="ORF">BCR34DRAFT_619205</name>
</gene>
<dbReference type="Pfam" id="PF00069">
    <property type="entry name" value="Pkinase"/>
    <property type="match status" value="1"/>
</dbReference>
<dbReference type="InterPro" id="IPR018327">
    <property type="entry name" value="BHD_2"/>
</dbReference>
<feature type="compositionally biased region" description="Basic residues" evidence="6">
    <location>
        <begin position="1025"/>
        <end position="1039"/>
    </location>
</feature>
<keyword evidence="9" id="KW-1185">Reference proteome</keyword>
<feature type="compositionally biased region" description="Polar residues" evidence="6">
    <location>
        <begin position="417"/>
        <end position="431"/>
    </location>
</feature>
<keyword evidence="3" id="KW-0227">DNA damage</keyword>
<dbReference type="GO" id="GO:0071942">
    <property type="term" value="C:XPC complex"/>
    <property type="evidence" value="ECO:0007669"/>
    <property type="project" value="TreeGrafter"/>
</dbReference>
<dbReference type="Proteomes" id="UP000193144">
    <property type="component" value="Unassembled WGS sequence"/>
</dbReference>
<feature type="region of interest" description="Disordered" evidence="6">
    <location>
        <begin position="415"/>
        <end position="483"/>
    </location>
</feature>
<dbReference type="PANTHER" id="PTHR12135">
    <property type="entry name" value="DNA REPAIR PROTEIN XP-C / RAD4"/>
    <property type="match status" value="1"/>
</dbReference>
<feature type="region of interest" description="Disordered" evidence="6">
    <location>
        <begin position="1278"/>
        <end position="1313"/>
    </location>
</feature>
<dbReference type="Gene3D" id="3.90.260.10">
    <property type="entry name" value="Transglutaminase-like"/>
    <property type="match status" value="1"/>
</dbReference>
<feature type="region of interest" description="Disordered" evidence="6">
    <location>
        <begin position="1"/>
        <end position="107"/>
    </location>
</feature>
<dbReference type="InterPro" id="IPR038765">
    <property type="entry name" value="Papain-like_cys_pep_sf"/>
</dbReference>
<keyword evidence="5" id="KW-0539">Nucleus</keyword>
<dbReference type="Pfam" id="PF10404">
    <property type="entry name" value="BHD_2"/>
    <property type="match status" value="1"/>
</dbReference>
<dbReference type="Pfam" id="PF03835">
    <property type="entry name" value="Rad4"/>
    <property type="match status" value="1"/>
</dbReference>
<dbReference type="SUPFAM" id="SSF56112">
    <property type="entry name" value="Protein kinase-like (PK-like)"/>
    <property type="match status" value="1"/>
</dbReference>
<feature type="compositionally biased region" description="Basic residues" evidence="6">
    <location>
        <begin position="1"/>
        <end position="10"/>
    </location>
</feature>
<dbReference type="InterPro" id="IPR004583">
    <property type="entry name" value="DNA_repair_Rad4"/>
</dbReference>
<feature type="domain" description="Protein kinase" evidence="7">
    <location>
        <begin position="1358"/>
        <end position="1662"/>
    </location>
</feature>
<dbReference type="Gene3D" id="2.20.20.110">
    <property type="entry name" value="Rad4, beta-hairpin domain BHD1"/>
    <property type="match status" value="1"/>
</dbReference>
<comment type="caution">
    <text evidence="8">The sequence shown here is derived from an EMBL/GenBank/DDBJ whole genome shotgun (WGS) entry which is preliminary data.</text>
</comment>
<evidence type="ECO:0000256" key="3">
    <source>
        <dbReference type="ARBA" id="ARBA00022763"/>
    </source>
</evidence>
<dbReference type="InterPro" id="IPR000719">
    <property type="entry name" value="Prot_kinase_dom"/>
</dbReference>
<sequence length="1682" mass="187344">MPPVIPRKRLRSESPVSKPSPKRAARKPPRHSKESIFQTLDAAPKLSRTLSQTKASLVGADDSELSELESSEEEFEDVEINGTSSKGKGKQKATEVDSDEETEDEDWEDALGGHHHIRPADEPLPEVSGDLEITLNKAAPTALSLRPDGKKGPSKIERHIRNLTHCIHVQFLMFHNLVRNGWVQDRQVQKILVENMTTGCWREIDQYWRNAGIADGPKQVVKGAWASRERDVNKGKWEDSGKSGVKVFASPVKTGAGSKEKGAQKRGSDRSQRDWGFTSDRLEPNTPNLSAGDPLLRLLKYLSAYWKSKFKITAPSLRKRGYLSPATLEAEIGAWRNDPSDADTFGEQIEDLEAFRDMARKCEGSRDVGEQLFTALLRGLGIEARMVVSLQPAGFGWSQAEEGKPKDLEKLKAAGNDKTTQANASAKSTPSKAKGKVKTGGTHDAPIDLSENESSDLSSAISISSDSDIDAKPIKRPPKVRKYGDELPHPTYWTEAISHLTHTPIAVSPLPRSIIAAPSSPDALVNFYARGAAVDKAKQVFAYLIAFSSDGTAKDVTTRYLPKHQWPGKTKGFRMPVEKVPIYNKRGKVKKWEEWDWFKSVLRPYARDIALRRSHDDVEDEGDLVPAKPAKPKDMMEEGGKETLQGYKSSAEYVLERHLRREEALNSGAKIVRHFATGKGENEKKEPVYLRKDVVVCKTVESWHKEGRAVMEGEQPLKYVPMRAVTVTRKREIEEREREEGGKVKQGLYSKAQTDWIIPDPIVDGKIPRNAFGNIDVYVPTMIPRGSVHIPLKGTARICKKLRIDFAEACTGFEFGKQRAVPVLTGVVVAAENEDLVIDAWEAEEVEKARKEQEKKEKLALGLWRKFFTGLRIVERMKAEYGDDAELPDKEPVGTTAAPKMSEWETFQNHQDFEGGFIREEPGHGDQMAGGFMTAGAEDNEHEDPVQDDMPGGFLPASQEDHQAEDTKLTIDHGDQKRMEAHEAATESSHQTPISLQSMLQKPVDESDEAKEEENEDVPPIAPKSKSRTNARGRGRGRGNAKPSRGRQPPPRTSLNRRNDSSDTLELSSDTLELSDPSSSASKSHSEDPSDDDDEDFNAKGRGMQKLAAPTTPRAAPKRKAARQSNANLKSHYFAHGSDEDTDLGLKKAAARGGGGDHTNKLTSPTLLNGTTDHFNNPTPYPLSERSMAGETDSNTQQRSRFAFQQLRSAKRNLRSPVPFPPTAYPSEHRDGSAHPTYAGTIKSSSSFYTARSAGTVRSSSSFYTARSARTVKSSSTFHTVRSAGTVKSSSTYQTAHSGTDSKEHRTSKRLQESSEFHQLLTSKAILPVDPMNEQDWSGRGQYAEFQKRERNRLNEILEVHDTLGSTSTAIVQSVKCRRILLARKTIYCSRRFTKEEAIEEVAHLNRLEHSHIVRVIGTYVMGNELSILLYPVAEYNLEDFFTVCEIADKARSALCRFPHCLVNAVAYIHSKLTKHMDIKPKNILAKRIENGVYQFQVYIADFGISRSYENLDATETEGPTMFTRKYAAPEVVDRDKRGLAADIFSLGCVFLEIFAVLRLPFSASTLRRDEGLSSQQIEVWKEFQGNISKMDSLQLLKDLLAANEMGDGSYQANRGVVELFSFHIYSSPSPPVFYQHISQMLDENPSKRPTAAFLSELVPFSSCCIEGSSRLEVYKEDPNEE</sequence>
<comment type="subcellular location">
    <subcellularLocation>
        <location evidence="1">Nucleus</location>
    </subcellularLocation>
</comment>
<dbReference type="InterPro" id="IPR036985">
    <property type="entry name" value="Transglutaminase-like_sf"/>
</dbReference>
<evidence type="ECO:0000256" key="1">
    <source>
        <dbReference type="ARBA" id="ARBA00004123"/>
    </source>
</evidence>
<feature type="compositionally biased region" description="Polar residues" evidence="6">
    <location>
        <begin position="1161"/>
        <end position="1178"/>
    </location>
</feature>
<feature type="compositionally biased region" description="Basic and acidic residues" evidence="6">
    <location>
        <begin position="631"/>
        <end position="640"/>
    </location>
</feature>
<dbReference type="STRING" id="1231657.A0A1Y1YK36"/>
<reference evidence="8 9" key="1">
    <citation type="submission" date="2016-07" db="EMBL/GenBank/DDBJ databases">
        <title>Pervasive Adenine N6-methylation of Active Genes in Fungi.</title>
        <authorList>
            <consortium name="DOE Joint Genome Institute"/>
            <person name="Mondo S.J."/>
            <person name="Dannebaum R.O."/>
            <person name="Kuo R.C."/>
            <person name="Labutti K."/>
            <person name="Haridas S."/>
            <person name="Kuo A."/>
            <person name="Salamov A."/>
            <person name="Ahrendt S.R."/>
            <person name="Lipzen A."/>
            <person name="Sullivan W."/>
            <person name="Andreopoulos W.B."/>
            <person name="Clum A."/>
            <person name="Lindquist E."/>
            <person name="Daum C."/>
            <person name="Ramamoorthy G.K."/>
            <person name="Gryganskyi A."/>
            <person name="Culley D."/>
            <person name="Magnuson J.K."/>
            <person name="James T.Y."/>
            <person name="O'Malley M.A."/>
            <person name="Stajich J.E."/>
            <person name="Spatafora J.W."/>
            <person name="Visel A."/>
            <person name="Grigoriev I.V."/>
        </authorList>
    </citation>
    <scope>NUCLEOTIDE SEQUENCE [LARGE SCALE GENOMIC DNA]</scope>
    <source>
        <strain evidence="8 9">CBS 115471</strain>
    </source>
</reference>
<feature type="region of interest" description="Disordered" evidence="6">
    <location>
        <begin position="936"/>
        <end position="965"/>
    </location>
</feature>
<feature type="region of interest" description="Disordered" evidence="6">
    <location>
        <begin position="618"/>
        <end position="640"/>
    </location>
</feature>
<dbReference type="CDD" id="cd00180">
    <property type="entry name" value="PKc"/>
    <property type="match status" value="1"/>
</dbReference>
<feature type="compositionally biased region" description="Acidic residues" evidence="6">
    <location>
        <begin position="61"/>
        <end position="79"/>
    </location>
</feature>
<evidence type="ECO:0000313" key="9">
    <source>
        <dbReference type="Proteomes" id="UP000193144"/>
    </source>
</evidence>
<dbReference type="GO" id="GO:0006289">
    <property type="term" value="P:nucleotide-excision repair"/>
    <property type="evidence" value="ECO:0007669"/>
    <property type="project" value="InterPro"/>
</dbReference>
<dbReference type="InterPro" id="IPR018325">
    <property type="entry name" value="Rad4/PNGase_transGLS-fold"/>
</dbReference>
<feature type="compositionally biased region" description="Polar residues" evidence="6">
    <location>
        <begin position="986"/>
        <end position="1000"/>
    </location>
</feature>
<feature type="region of interest" description="Disordered" evidence="6">
    <location>
        <begin position="248"/>
        <end position="288"/>
    </location>
</feature>
<evidence type="ECO:0000259" key="7">
    <source>
        <dbReference type="PROSITE" id="PS50011"/>
    </source>
</evidence>
<dbReference type="Gene3D" id="3.30.200.20">
    <property type="entry name" value="Phosphorylase Kinase, domain 1"/>
    <property type="match status" value="1"/>
</dbReference>
<evidence type="ECO:0000256" key="2">
    <source>
        <dbReference type="ARBA" id="ARBA00009525"/>
    </source>
</evidence>
<dbReference type="SMART" id="SM01031">
    <property type="entry name" value="BHD_2"/>
    <property type="match status" value="1"/>
</dbReference>
<evidence type="ECO:0000256" key="5">
    <source>
        <dbReference type="ARBA" id="ARBA00023242"/>
    </source>
</evidence>
<dbReference type="InterPro" id="IPR011009">
    <property type="entry name" value="Kinase-like_dom_sf"/>
</dbReference>
<dbReference type="SMART" id="SM01030">
    <property type="entry name" value="BHD_1"/>
    <property type="match status" value="1"/>
</dbReference>
<dbReference type="SMART" id="SM00220">
    <property type="entry name" value="S_TKc"/>
    <property type="match status" value="1"/>
</dbReference>
<feature type="compositionally biased region" description="Basic and acidic residues" evidence="6">
    <location>
        <begin position="1300"/>
        <end position="1313"/>
    </location>
</feature>
<dbReference type="SUPFAM" id="SSF54001">
    <property type="entry name" value="Cysteine proteinases"/>
    <property type="match status" value="1"/>
</dbReference>
<feature type="compositionally biased region" description="Acidic residues" evidence="6">
    <location>
        <begin position="1006"/>
        <end position="1017"/>
    </location>
</feature>
<feature type="compositionally biased region" description="Low complexity" evidence="6">
    <location>
        <begin position="1062"/>
        <end position="1083"/>
    </location>
</feature>
<evidence type="ECO:0000313" key="8">
    <source>
        <dbReference type="EMBL" id="ORX98106.1"/>
    </source>
</evidence>
<feature type="region of interest" description="Disordered" evidence="6">
    <location>
        <begin position="978"/>
        <end position="1238"/>
    </location>
</feature>
<dbReference type="InterPro" id="IPR018326">
    <property type="entry name" value="Rad4_beta-hairpin_dom1"/>
</dbReference>
<dbReference type="GO" id="GO:0005524">
    <property type="term" value="F:ATP binding"/>
    <property type="evidence" value="ECO:0007669"/>
    <property type="project" value="InterPro"/>
</dbReference>
<feature type="compositionally biased region" description="Basic and acidic residues" evidence="6">
    <location>
        <begin position="258"/>
        <end position="273"/>
    </location>
</feature>
<evidence type="ECO:0000256" key="6">
    <source>
        <dbReference type="SAM" id="MobiDB-lite"/>
    </source>
</evidence>
<dbReference type="GO" id="GO:0000111">
    <property type="term" value="C:nucleotide-excision repair factor 2 complex"/>
    <property type="evidence" value="ECO:0007669"/>
    <property type="project" value="TreeGrafter"/>
</dbReference>
<dbReference type="Gene3D" id="3.30.70.2460">
    <property type="entry name" value="Rad4, beta-hairpin domain BHD3"/>
    <property type="match status" value="1"/>
</dbReference>
<accession>A0A1Y1YK36</accession>
<dbReference type="InterPro" id="IPR018328">
    <property type="entry name" value="Rad4_beta-hairpin_dom3"/>
</dbReference>
<protein>
    <recommendedName>
        <fullName evidence="7">Protein kinase domain-containing protein</fullName>
    </recommendedName>
</protein>
<dbReference type="Gene3D" id="1.10.510.10">
    <property type="entry name" value="Transferase(Phosphotransferase) domain 1"/>
    <property type="match status" value="1"/>
</dbReference>
<dbReference type="GO" id="GO:0006298">
    <property type="term" value="P:mismatch repair"/>
    <property type="evidence" value="ECO:0007669"/>
    <property type="project" value="TreeGrafter"/>
</dbReference>